<accession>A0AA35T2P1</accession>
<evidence type="ECO:0000313" key="1">
    <source>
        <dbReference type="EMBL" id="CAI8040139.1"/>
    </source>
</evidence>
<reference evidence="1" key="1">
    <citation type="submission" date="2023-03" db="EMBL/GenBank/DDBJ databases">
        <authorList>
            <person name="Steffen K."/>
            <person name="Cardenas P."/>
        </authorList>
    </citation>
    <scope>NUCLEOTIDE SEQUENCE</scope>
</reference>
<gene>
    <name evidence="1" type="ORF">GBAR_LOCUS22362</name>
</gene>
<evidence type="ECO:0000313" key="2">
    <source>
        <dbReference type="Proteomes" id="UP001174909"/>
    </source>
</evidence>
<proteinExistence type="predicted"/>
<name>A0AA35T2P1_GEOBA</name>
<sequence length="41" mass="4453">MSVIEKVASVPTTNVAPERDFAILDRLVREKPNASVVALES</sequence>
<dbReference type="Proteomes" id="UP001174909">
    <property type="component" value="Unassembled WGS sequence"/>
</dbReference>
<keyword evidence="2" id="KW-1185">Reference proteome</keyword>
<comment type="caution">
    <text evidence="1">The sequence shown here is derived from an EMBL/GenBank/DDBJ whole genome shotgun (WGS) entry which is preliminary data.</text>
</comment>
<organism evidence="1 2">
    <name type="scientific">Geodia barretti</name>
    <name type="common">Barrett's horny sponge</name>
    <dbReference type="NCBI Taxonomy" id="519541"/>
    <lineage>
        <taxon>Eukaryota</taxon>
        <taxon>Metazoa</taxon>
        <taxon>Porifera</taxon>
        <taxon>Demospongiae</taxon>
        <taxon>Heteroscleromorpha</taxon>
        <taxon>Tetractinellida</taxon>
        <taxon>Astrophorina</taxon>
        <taxon>Geodiidae</taxon>
        <taxon>Geodia</taxon>
    </lineage>
</organism>
<dbReference type="EMBL" id="CASHTH010003084">
    <property type="protein sequence ID" value="CAI8040139.1"/>
    <property type="molecule type" value="Genomic_DNA"/>
</dbReference>
<feature type="non-terminal residue" evidence="1">
    <location>
        <position position="41"/>
    </location>
</feature>
<dbReference type="AlphaFoldDB" id="A0AA35T2P1"/>
<protein>
    <submittedName>
        <fullName evidence="1">Uncharacterized protein</fullName>
    </submittedName>
</protein>